<dbReference type="GO" id="GO:1990904">
    <property type="term" value="C:ribonucleoprotein complex"/>
    <property type="evidence" value="ECO:0007669"/>
    <property type="project" value="UniProtKB-KW"/>
</dbReference>
<keyword evidence="2" id="KW-0689">Ribosomal protein</keyword>
<comment type="caution">
    <text evidence="6">The sequence shown here is derived from an EMBL/GenBank/DDBJ whole genome shotgun (WGS) entry which is preliminary data.</text>
</comment>
<dbReference type="OrthoDB" id="10259820at2759"/>
<dbReference type="EMBL" id="SDOX01000183">
    <property type="protein sequence ID" value="TFJ79957.1"/>
    <property type="molecule type" value="Genomic_DNA"/>
</dbReference>
<dbReference type="AlphaFoldDB" id="A0A4D9CPI6"/>
<keyword evidence="7" id="KW-1185">Reference proteome</keyword>
<evidence type="ECO:0000256" key="1">
    <source>
        <dbReference type="ARBA" id="ARBA00007817"/>
    </source>
</evidence>
<dbReference type="PANTHER" id="PTHR10064:SF0">
    <property type="entry name" value="FI24544P1-RELATED"/>
    <property type="match status" value="1"/>
</dbReference>
<evidence type="ECO:0000256" key="5">
    <source>
        <dbReference type="ARBA" id="ARBA00041214"/>
    </source>
</evidence>
<keyword evidence="3" id="KW-0687">Ribonucleoprotein</keyword>
<reference evidence="6 7" key="1">
    <citation type="submission" date="2019-01" db="EMBL/GenBank/DDBJ databases">
        <title>Nuclear Genome Assembly of the Microalgal Biofuel strain Nannochloropsis salina CCMP1776.</title>
        <authorList>
            <person name="Hovde B."/>
        </authorList>
    </citation>
    <scope>NUCLEOTIDE SEQUENCE [LARGE SCALE GENOMIC DNA]</scope>
    <source>
        <strain evidence="6 7">CCMP1776</strain>
    </source>
</reference>
<comment type="similarity">
    <text evidence="1">Belongs to the eukaryotic ribosomal protein eL22 family.</text>
</comment>
<dbReference type="PANTHER" id="PTHR10064">
    <property type="entry name" value="60S RIBOSOMAL PROTEIN L22"/>
    <property type="match status" value="1"/>
</dbReference>
<protein>
    <recommendedName>
        <fullName evidence="4">Large ribosomal subunit protein eL22</fullName>
    </recommendedName>
    <alternativeName>
        <fullName evidence="5">60S ribosomal protein L22</fullName>
    </alternativeName>
</protein>
<organism evidence="6 7">
    <name type="scientific">Nannochloropsis salina CCMP1776</name>
    <dbReference type="NCBI Taxonomy" id="1027361"/>
    <lineage>
        <taxon>Eukaryota</taxon>
        <taxon>Sar</taxon>
        <taxon>Stramenopiles</taxon>
        <taxon>Ochrophyta</taxon>
        <taxon>Eustigmatophyceae</taxon>
        <taxon>Eustigmatales</taxon>
        <taxon>Monodopsidaceae</taxon>
        <taxon>Microchloropsis</taxon>
        <taxon>Microchloropsis salina</taxon>
    </lineage>
</organism>
<name>A0A4D9CPI6_9STRA</name>
<sequence>MAPTKLGAKGRKGSKKNQVKFTIDCSDPVKDGVLDMANFEKFLKDRIKVNGKAGVLGDAVAVAREKSKIQVTAELPFSKRYLKYLTKKHLKKQQLRDYMRVVATNKQTFELKYYTVTDEGGEDEE</sequence>
<dbReference type="GO" id="GO:0003723">
    <property type="term" value="F:RNA binding"/>
    <property type="evidence" value="ECO:0007669"/>
    <property type="project" value="TreeGrafter"/>
</dbReference>
<evidence type="ECO:0000256" key="3">
    <source>
        <dbReference type="ARBA" id="ARBA00023274"/>
    </source>
</evidence>
<dbReference type="Pfam" id="PF01776">
    <property type="entry name" value="Ribosomal_L22e"/>
    <property type="match status" value="1"/>
</dbReference>
<evidence type="ECO:0000256" key="2">
    <source>
        <dbReference type="ARBA" id="ARBA00022980"/>
    </source>
</evidence>
<evidence type="ECO:0000313" key="6">
    <source>
        <dbReference type="EMBL" id="TFJ79957.1"/>
    </source>
</evidence>
<dbReference type="InterPro" id="IPR002671">
    <property type="entry name" value="Ribosomal_eL22"/>
</dbReference>
<dbReference type="GO" id="GO:0003735">
    <property type="term" value="F:structural constituent of ribosome"/>
    <property type="evidence" value="ECO:0007669"/>
    <property type="project" value="InterPro"/>
</dbReference>
<dbReference type="GO" id="GO:0002181">
    <property type="term" value="P:cytoplasmic translation"/>
    <property type="evidence" value="ECO:0007669"/>
    <property type="project" value="TreeGrafter"/>
</dbReference>
<proteinExistence type="inferred from homology"/>
<dbReference type="FunFam" id="3.30.1360.210:FF:000001">
    <property type="entry name" value="60S ribosomal protein L22 1"/>
    <property type="match status" value="1"/>
</dbReference>
<dbReference type="InterPro" id="IPR038526">
    <property type="entry name" value="Ribosomal_eL22_sf"/>
</dbReference>
<evidence type="ECO:0000256" key="4">
    <source>
        <dbReference type="ARBA" id="ARBA00040613"/>
    </source>
</evidence>
<gene>
    <name evidence="6" type="ORF">NSK_008515</name>
</gene>
<evidence type="ECO:0000313" key="7">
    <source>
        <dbReference type="Proteomes" id="UP000355283"/>
    </source>
</evidence>
<dbReference type="Gene3D" id="3.30.1360.210">
    <property type="match status" value="1"/>
</dbReference>
<dbReference type="GO" id="GO:0005737">
    <property type="term" value="C:cytoplasm"/>
    <property type="evidence" value="ECO:0007669"/>
    <property type="project" value="UniProtKB-ARBA"/>
</dbReference>
<dbReference type="Proteomes" id="UP000355283">
    <property type="component" value="Unassembled WGS sequence"/>
</dbReference>
<accession>A0A4D9CPI6</accession>
<dbReference type="GO" id="GO:0005840">
    <property type="term" value="C:ribosome"/>
    <property type="evidence" value="ECO:0007669"/>
    <property type="project" value="UniProtKB-KW"/>
</dbReference>